<reference evidence="2" key="1">
    <citation type="submission" date="2016-10" db="EMBL/GenBank/DDBJ databases">
        <authorList>
            <person name="Varghese N."/>
            <person name="Submissions S."/>
        </authorList>
    </citation>
    <scope>NUCLEOTIDE SEQUENCE [LARGE SCALE GENOMIC DNA]</scope>
    <source>
        <strain evidence="2">DSM 22082</strain>
    </source>
</reference>
<evidence type="ECO:0000256" key="1">
    <source>
        <dbReference type="SAM" id="MobiDB-lite"/>
    </source>
</evidence>
<protein>
    <submittedName>
        <fullName evidence="2">Uncharacterized protein</fullName>
    </submittedName>
</protein>
<feature type="region of interest" description="Disordered" evidence="1">
    <location>
        <begin position="1"/>
        <end position="50"/>
    </location>
</feature>
<organism evidence="2 3">
    <name type="scientific">Brevibacterium sandarakinum</name>
    <dbReference type="NCBI Taxonomy" id="629680"/>
    <lineage>
        <taxon>Bacteria</taxon>
        <taxon>Bacillati</taxon>
        <taxon>Actinomycetota</taxon>
        <taxon>Actinomycetes</taxon>
        <taxon>Micrococcales</taxon>
        <taxon>Brevibacteriaceae</taxon>
        <taxon>Brevibacterium</taxon>
    </lineage>
</organism>
<evidence type="ECO:0000313" key="2">
    <source>
        <dbReference type="EMBL" id="SDS02199.1"/>
    </source>
</evidence>
<feature type="compositionally biased region" description="Basic and acidic residues" evidence="1">
    <location>
        <begin position="1"/>
        <end position="11"/>
    </location>
</feature>
<dbReference type="AlphaFoldDB" id="A0A1H1NV00"/>
<dbReference type="STRING" id="629680.SAMN04489751_1042"/>
<sequence length="239" mass="26299">MSRDRDTRETSNRPQEQDELAGPADVRRSSLEGTLRGPSETSIRPLELRGNSRVLQTSLLSTQEGHDEPSFSPRPVQGVRVMPWLPLIGRSRLQSERSKASRVPPTVLASFDSWHVLRSTQAHRSTATGVRQMTWSRTSPCRNRRPSGAAMKAPCCSVLRCLPAQRLPEGPGQLERSGSCLTGLIHFLVRPLRGPLRLTSTKKWAGVAGQENVSARDVRGCEAGGVPAHRESVFTKAHD</sequence>
<dbReference type="Proteomes" id="UP000199700">
    <property type="component" value="Chromosome"/>
</dbReference>
<proteinExistence type="predicted"/>
<name>A0A1H1NV00_BRESA</name>
<evidence type="ECO:0000313" key="3">
    <source>
        <dbReference type="Proteomes" id="UP000199700"/>
    </source>
</evidence>
<dbReference type="EMBL" id="LT629739">
    <property type="protein sequence ID" value="SDS02199.1"/>
    <property type="molecule type" value="Genomic_DNA"/>
</dbReference>
<keyword evidence="3" id="KW-1185">Reference proteome</keyword>
<accession>A0A1H1NV00</accession>
<gene>
    <name evidence="2" type="ORF">SAMN04489751_1042</name>
</gene>